<keyword evidence="4" id="KW-1185">Reference proteome</keyword>
<feature type="domain" description="SGNH hydrolase-type esterase" evidence="2">
    <location>
        <begin position="227"/>
        <end position="395"/>
    </location>
</feature>
<accession>A0A7W9A4P7</accession>
<organism evidence="3 4">
    <name type="scientific">Brevundimonas halotolerans</name>
    <dbReference type="NCBI Taxonomy" id="69670"/>
    <lineage>
        <taxon>Bacteria</taxon>
        <taxon>Pseudomonadati</taxon>
        <taxon>Pseudomonadota</taxon>
        <taxon>Alphaproteobacteria</taxon>
        <taxon>Caulobacterales</taxon>
        <taxon>Caulobacteraceae</taxon>
        <taxon>Brevundimonas</taxon>
    </lineage>
</organism>
<reference evidence="3 4" key="1">
    <citation type="submission" date="2020-08" db="EMBL/GenBank/DDBJ databases">
        <title>Genomic Encyclopedia of Type Strains, Phase IV (KMG-IV): sequencing the most valuable type-strain genomes for metagenomic binning, comparative biology and taxonomic classification.</title>
        <authorList>
            <person name="Goeker M."/>
        </authorList>
    </citation>
    <scope>NUCLEOTIDE SEQUENCE [LARGE SCALE GENOMIC DNA]</scope>
    <source>
        <strain evidence="3 4">DSM 24448</strain>
    </source>
</reference>
<dbReference type="InterPro" id="IPR036514">
    <property type="entry name" value="SGNH_hydro_sf"/>
</dbReference>
<proteinExistence type="predicted"/>
<evidence type="ECO:0000259" key="2">
    <source>
        <dbReference type="Pfam" id="PF13472"/>
    </source>
</evidence>
<name>A0A7W9A4P7_9CAUL</name>
<dbReference type="GO" id="GO:0016788">
    <property type="term" value="F:hydrolase activity, acting on ester bonds"/>
    <property type="evidence" value="ECO:0007669"/>
    <property type="project" value="UniProtKB-ARBA"/>
</dbReference>
<comment type="caution">
    <text evidence="3">The sequence shown here is derived from an EMBL/GenBank/DDBJ whole genome shotgun (WGS) entry which is preliminary data.</text>
</comment>
<dbReference type="RefSeq" id="WP_164462032.1">
    <property type="nucleotide sequence ID" value="NZ_JACIJB010000008.1"/>
</dbReference>
<dbReference type="AlphaFoldDB" id="A0A7W9A4P7"/>
<dbReference type="Proteomes" id="UP000548978">
    <property type="component" value="Unassembled WGS sequence"/>
</dbReference>
<dbReference type="Gene3D" id="3.40.50.1110">
    <property type="entry name" value="SGNH hydrolase"/>
    <property type="match status" value="1"/>
</dbReference>
<protein>
    <submittedName>
        <fullName evidence="3">Lysophospholipase L1-like esterase</fullName>
    </submittedName>
</protein>
<dbReference type="InterPro" id="IPR013830">
    <property type="entry name" value="SGNH_hydro"/>
</dbReference>
<dbReference type="Pfam" id="PF13472">
    <property type="entry name" value="Lipase_GDSL_2"/>
    <property type="match status" value="1"/>
</dbReference>
<dbReference type="EMBL" id="JACIJB010000008">
    <property type="protein sequence ID" value="MBB5661153.1"/>
    <property type="molecule type" value="Genomic_DNA"/>
</dbReference>
<evidence type="ECO:0000313" key="3">
    <source>
        <dbReference type="EMBL" id="MBB5661153.1"/>
    </source>
</evidence>
<sequence length="420" mass="44195">MILSLTVGLSACRAQTPYVPVERPSPGETLCGTPICGPEFLASAFLKLEAADGTGAGRIHILQIGDSHTAGDQISGQVRSRMQARFGRGGRGILPPGLPYVGYAPRQVSVAATGARYLPAPLIAGGTRVPMGLAGGQGRLETGDHLSIILDPGVPLTTLGVCGQAGPDRGTLQIVPDIGLPQAIAFRRESAGPLCAEVALSPGDANLTLVAVDTPVVLDDVRLWGKGGLSLSNLGVVGSTLMDLEGRDAATVETQLRADPPDLILLAYGTNEGFDDDFDPLAYEQVLRRRIASLRQVAPDAVLMIMGAPDGLRRRQTTPGPQRWSQSCGSEGEWQAPPALALVRDVQRRVSEDLGVAFWDWYGRMGGACSADRLAGTGEPLMRGDRVHFTATGAEWIGDILADDLMSTYDGWRAGRTGGD</sequence>
<feature type="region of interest" description="Disordered" evidence="1">
    <location>
        <begin position="312"/>
        <end position="332"/>
    </location>
</feature>
<gene>
    <name evidence="3" type="ORF">FHS65_001912</name>
</gene>
<feature type="compositionally biased region" description="Polar residues" evidence="1">
    <location>
        <begin position="317"/>
        <end position="329"/>
    </location>
</feature>
<evidence type="ECO:0000256" key="1">
    <source>
        <dbReference type="SAM" id="MobiDB-lite"/>
    </source>
</evidence>
<evidence type="ECO:0000313" key="4">
    <source>
        <dbReference type="Proteomes" id="UP000548978"/>
    </source>
</evidence>
<dbReference type="Gene3D" id="2.60.120.1360">
    <property type="match status" value="1"/>
</dbReference>
<dbReference type="SUPFAM" id="SSF52266">
    <property type="entry name" value="SGNH hydrolase"/>
    <property type="match status" value="1"/>
</dbReference>